<feature type="chain" id="PRO_5042833297" evidence="1">
    <location>
        <begin position="22"/>
        <end position="104"/>
    </location>
</feature>
<keyword evidence="1" id="KW-0732">Signal</keyword>
<reference evidence="2 3" key="1">
    <citation type="submission" date="2023-11" db="EMBL/GenBank/DDBJ databases">
        <title>Halocaridina rubra genome assembly.</title>
        <authorList>
            <person name="Smith C."/>
        </authorList>
    </citation>
    <scope>NUCLEOTIDE SEQUENCE [LARGE SCALE GENOMIC DNA]</scope>
    <source>
        <strain evidence="2">EP-1</strain>
        <tissue evidence="2">Whole</tissue>
    </source>
</reference>
<proteinExistence type="predicted"/>
<evidence type="ECO:0000256" key="1">
    <source>
        <dbReference type="SAM" id="SignalP"/>
    </source>
</evidence>
<organism evidence="2 3">
    <name type="scientific">Halocaridina rubra</name>
    <name type="common">Hawaiian red shrimp</name>
    <dbReference type="NCBI Taxonomy" id="373956"/>
    <lineage>
        <taxon>Eukaryota</taxon>
        <taxon>Metazoa</taxon>
        <taxon>Ecdysozoa</taxon>
        <taxon>Arthropoda</taxon>
        <taxon>Crustacea</taxon>
        <taxon>Multicrustacea</taxon>
        <taxon>Malacostraca</taxon>
        <taxon>Eumalacostraca</taxon>
        <taxon>Eucarida</taxon>
        <taxon>Decapoda</taxon>
        <taxon>Pleocyemata</taxon>
        <taxon>Caridea</taxon>
        <taxon>Atyoidea</taxon>
        <taxon>Atyidae</taxon>
        <taxon>Halocaridina</taxon>
    </lineage>
</organism>
<name>A0AAN8WYR9_HALRR</name>
<sequence>MASLKLVVAALVLVMAVSVNSEQLGHFLTRRAVLLDENFAPVAAARPLFLQRQRRDSGYAPPIHHKPYKGGKVGPVYTFVKTDTHGNFKWGVRHRAGSKYAGHH</sequence>
<evidence type="ECO:0000313" key="3">
    <source>
        <dbReference type="Proteomes" id="UP001381693"/>
    </source>
</evidence>
<gene>
    <name evidence="2" type="ORF">SK128_018787</name>
</gene>
<accession>A0AAN8WYR9</accession>
<feature type="signal peptide" evidence="1">
    <location>
        <begin position="1"/>
        <end position="21"/>
    </location>
</feature>
<protein>
    <submittedName>
        <fullName evidence="2">Uncharacterized protein</fullName>
    </submittedName>
</protein>
<keyword evidence="3" id="KW-1185">Reference proteome</keyword>
<dbReference type="AlphaFoldDB" id="A0AAN8WYR9"/>
<evidence type="ECO:0000313" key="2">
    <source>
        <dbReference type="EMBL" id="KAK7072956.1"/>
    </source>
</evidence>
<comment type="caution">
    <text evidence="2">The sequence shown here is derived from an EMBL/GenBank/DDBJ whole genome shotgun (WGS) entry which is preliminary data.</text>
</comment>
<dbReference type="EMBL" id="JAXCGZ010013289">
    <property type="protein sequence ID" value="KAK7072956.1"/>
    <property type="molecule type" value="Genomic_DNA"/>
</dbReference>
<dbReference type="Proteomes" id="UP001381693">
    <property type="component" value="Unassembled WGS sequence"/>
</dbReference>